<proteinExistence type="predicted"/>
<protein>
    <submittedName>
        <fullName evidence="2">Uncharacterized protein</fullName>
    </submittedName>
</protein>
<sequence length="86" mass="9484">MFDSGGERGPAQFSAAGESEPGEIQHPVLAETPHGQGGHFLEVEVWMVQAGQGEFDEQLFIRHFITSALVERKAYVEVPASNCRQR</sequence>
<dbReference type="Proteomes" id="UP000635387">
    <property type="component" value="Unassembled WGS sequence"/>
</dbReference>
<feature type="region of interest" description="Disordered" evidence="1">
    <location>
        <begin position="1"/>
        <end position="33"/>
    </location>
</feature>
<reference evidence="3" key="1">
    <citation type="journal article" date="2019" name="Int. J. Syst. Evol. Microbiol.">
        <title>The Global Catalogue of Microorganisms (GCM) 10K type strain sequencing project: providing services to taxonomists for standard genome sequencing and annotation.</title>
        <authorList>
            <consortium name="The Broad Institute Genomics Platform"/>
            <consortium name="The Broad Institute Genome Sequencing Center for Infectious Disease"/>
            <person name="Wu L."/>
            <person name="Ma J."/>
        </authorList>
    </citation>
    <scope>NUCLEOTIDE SEQUENCE [LARGE SCALE GENOMIC DNA]</scope>
    <source>
        <strain evidence="3">CGMCC 4.7683</strain>
    </source>
</reference>
<name>A0ABQ3L2Q1_9PSEU</name>
<dbReference type="EMBL" id="BNAY01000001">
    <property type="protein sequence ID" value="GHH00896.1"/>
    <property type="molecule type" value="Genomic_DNA"/>
</dbReference>
<comment type="caution">
    <text evidence="2">The sequence shown here is derived from an EMBL/GenBank/DDBJ whole genome shotgun (WGS) entry which is preliminary data.</text>
</comment>
<organism evidence="2 3">
    <name type="scientific">Amycolatopsis oliviviridis</name>
    <dbReference type="NCBI Taxonomy" id="1471590"/>
    <lineage>
        <taxon>Bacteria</taxon>
        <taxon>Bacillati</taxon>
        <taxon>Actinomycetota</taxon>
        <taxon>Actinomycetes</taxon>
        <taxon>Pseudonocardiales</taxon>
        <taxon>Pseudonocardiaceae</taxon>
        <taxon>Amycolatopsis</taxon>
    </lineage>
</organism>
<evidence type="ECO:0000313" key="2">
    <source>
        <dbReference type="EMBL" id="GHH00896.1"/>
    </source>
</evidence>
<evidence type="ECO:0000313" key="3">
    <source>
        <dbReference type="Proteomes" id="UP000635387"/>
    </source>
</evidence>
<keyword evidence="3" id="KW-1185">Reference proteome</keyword>
<evidence type="ECO:0000256" key="1">
    <source>
        <dbReference type="SAM" id="MobiDB-lite"/>
    </source>
</evidence>
<gene>
    <name evidence="2" type="ORF">GCM10017790_00450</name>
</gene>
<accession>A0ABQ3L2Q1</accession>